<keyword evidence="4" id="KW-0337">GPI-anchor biosynthesis</keyword>
<keyword evidence="8 9" id="KW-0472">Membrane</keyword>
<feature type="transmembrane region" description="Helical" evidence="9">
    <location>
        <begin position="12"/>
        <end position="33"/>
    </location>
</feature>
<comment type="similarity">
    <text evidence="3">Belongs to the PIGU family.</text>
</comment>
<dbReference type="Proteomes" id="UP000027195">
    <property type="component" value="Unassembled WGS sequence"/>
</dbReference>
<evidence type="ECO:0000256" key="3">
    <source>
        <dbReference type="ARBA" id="ARBA00010026"/>
    </source>
</evidence>
<dbReference type="InParanoid" id="A0A067MDT0"/>
<evidence type="ECO:0000256" key="1">
    <source>
        <dbReference type="ARBA" id="ARBA00004477"/>
    </source>
</evidence>
<name>A0A067MDT0_BOTB1</name>
<evidence type="ECO:0000256" key="7">
    <source>
        <dbReference type="ARBA" id="ARBA00022989"/>
    </source>
</evidence>
<feature type="transmembrane region" description="Helical" evidence="9">
    <location>
        <begin position="182"/>
        <end position="202"/>
    </location>
</feature>
<evidence type="ECO:0000313" key="11">
    <source>
        <dbReference type="Proteomes" id="UP000027195"/>
    </source>
</evidence>
<feature type="transmembrane region" description="Helical" evidence="9">
    <location>
        <begin position="277"/>
        <end position="295"/>
    </location>
</feature>
<dbReference type="STRING" id="930990.A0A067MDT0"/>
<keyword evidence="6" id="KW-0256">Endoplasmic reticulum</keyword>
<comment type="pathway">
    <text evidence="2">Glycolipid biosynthesis; glycosylphosphatidylinositol-anchor biosynthesis.</text>
</comment>
<feature type="transmembrane region" description="Helical" evidence="9">
    <location>
        <begin position="155"/>
        <end position="176"/>
    </location>
</feature>
<dbReference type="GO" id="GO:0006506">
    <property type="term" value="P:GPI anchor biosynthetic process"/>
    <property type="evidence" value="ECO:0007669"/>
    <property type="project" value="UniProtKB-UniPathway"/>
</dbReference>
<dbReference type="GO" id="GO:0016255">
    <property type="term" value="P:attachment of GPI anchor to protein"/>
    <property type="evidence" value="ECO:0007669"/>
    <property type="project" value="InterPro"/>
</dbReference>
<evidence type="ECO:0000256" key="2">
    <source>
        <dbReference type="ARBA" id="ARBA00004687"/>
    </source>
</evidence>
<dbReference type="GO" id="GO:0042765">
    <property type="term" value="C:GPI-anchor transamidase complex"/>
    <property type="evidence" value="ECO:0007669"/>
    <property type="project" value="InterPro"/>
</dbReference>
<evidence type="ECO:0000256" key="4">
    <source>
        <dbReference type="ARBA" id="ARBA00022502"/>
    </source>
</evidence>
<gene>
    <name evidence="10" type="ORF">BOTBODRAFT_116364</name>
</gene>
<keyword evidence="11" id="KW-1185">Reference proteome</keyword>
<comment type="subcellular location">
    <subcellularLocation>
        <location evidence="1">Endoplasmic reticulum membrane</location>
        <topology evidence="1">Multi-pass membrane protein</topology>
    </subcellularLocation>
</comment>
<protein>
    <recommendedName>
        <fullName evidence="12">GPI transamidase component PIG-U</fullName>
    </recommendedName>
</protein>
<dbReference type="PANTHER" id="PTHR13121">
    <property type="entry name" value="GPI TRANSAMIDASE COMPONENT PIG-U"/>
    <property type="match status" value="1"/>
</dbReference>
<evidence type="ECO:0000256" key="8">
    <source>
        <dbReference type="ARBA" id="ARBA00023136"/>
    </source>
</evidence>
<dbReference type="Pfam" id="PF06728">
    <property type="entry name" value="PIG-U"/>
    <property type="match status" value="1"/>
</dbReference>
<dbReference type="EMBL" id="KL198071">
    <property type="protein sequence ID" value="KDQ10047.1"/>
    <property type="molecule type" value="Genomic_DNA"/>
</dbReference>
<dbReference type="HOGENOM" id="CLU_030193_0_0_1"/>
<keyword evidence="7 9" id="KW-1133">Transmembrane helix</keyword>
<feature type="transmembrane region" description="Helical" evidence="9">
    <location>
        <begin position="222"/>
        <end position="243"/>
    </location>
</feature>
<keyword evidence="5 9" id="KW-0812">Transmembrane</keyword>
<dbReference type="FunCoup" id="A0A067MDT0">
    <property type="interactions" value="485"/>
</dbReference>
<dbReference type="InterPro" id="IPR009600">
    <property type="entry name" value="PIG-U"/>
</dbReference>
<evidence type="ECO:0000256" key="9">
    <source>
        <dbReference type="SAM" id="Phobius"/>
    </source>
</evidence>
<evidence type="ECO:0000256" key="6">
    <source>
        <dbReference type="ARBA" id="ARBA00022824"/>
    </source>
</evidence>
<feature type="transmembrane region" description="Helical" evidence="9">
    <location>
        <begin position="350"/>
        <end position="370"/>
    </location>
</feature>
<reference evidence="11" key="1">
    <citation type="journal article" date="2014" name="Proc. Natl. Acad. Sci. U.S.A.">
        <title>Extensive sampling of basidiomycete genomes demonstrates inadequacy of the white-rot/brown-rot paradigm for wood decay fungi.</title>
        <authorList>
            <person name="Riley R."/>
            <person name="Salamov A.A."/>
            <person name="Brown D.W."/>
            <person name="Nagy L.G."/>
            <person name="Floudas D."/>
            <person name="Held B.W."/>
            <person name="Levasseur A."/>
            <person name="Lombard V."/>
            <person name="Morin E."/>
            <person name="Otillar R."/>
            <person name="Lindquist E.A."/>
            <person name="Sun H."/>
            <person name="LaButti K.M."/>
            <person name="Schmutz J."/>
            <person name="Jabbour D."/>
            <person name="Luo H."/>
            <person name="Baker S.E."/>
            <person name="Pisabarro A.G."/>
            <person name="Walton J.D."/>
            <person name="Blanchette R.A."/>
            <person name="Henrissat B."/>
            <person name="Martin F."/>
            <person name="Cullen D."/>
            <person name="Hibbett D.S."/>
            <person name="Grigoriev I.V."/>
        </authorList>
    </citation>
    <scope>NUCLEOTIDE SEQUENCE [LARGE SCALE GENOMIC DNA]</scope>
    <source>
        <strain evidence="11">FD-172 SS1</strain>
    </source>
</reference>
<feature type="transmembrane region" description="Helical" evidence="9">
    <location>
        <begin position="376"/>
        <end position="401"/>
    </location>
</feature>
<dbReference type="PANTHER" id="PTHR13121:SF0">
    <property type="entry name" value="PHOSPHATIDYLINOSITOL GLYCAN ANCHOR BIOSYNTHESIS CLASS U PROTEIN"/>
    <property type="match status" value="1"/>
</dbReference>
<evidence type="ECO:0008006" key="12">
    <source>
        <dbReference type="Google" id="ProtNLM"/>
    </source>
</evidence>
<proteinExistence type="inferred from homology"/>
<accession>A0A067MDT0</accession>
<dbReference type="AlphaFoldDB" id="A0A067MDT0"/>
<sequence>MKASSSPTASSLGLKVVLPGLLLFRLALLATPLPRFFEHDHQLSSPLTSFFRLQEGIFLYKNGIDPYAGDVSRVSPLLLAIFSTVLQLPLPIISVLWTLSDVLGAWALVSIWRARSQTVGTKTEGLVAAAYLLNPYTLLPSLARSTSSLDNTQHILCLLFAALGKSSPALFTLAFLTHSSLTSVLLVPPVIMLLLSGPTSSLAAPRPAVISIKKALYLASEYFVYVALLAGISTFVAGSWGWVEKTWGAIFLLPDLTPNPGLWWYFFTEMFDHFRPFFLMAFSIHLLIYVAPICIKFQYAHDPLYAAFLLQGIIATCKSYPTLSDPGLFTSMLTIFPEIVPHLRHPLPTFMLHLHSALLLLLFHDLWLVQGTGNANFFYASTLVFGLANGAAVVDAIWAGLRISFGERGKGWAIAQL</sequence>
<dbReference type="OrthoDB" id="549017at2759"/>
<organism evidence="10 11">
    <name type="scientific">Botryobasidium botryosum (strain FD-172 SS1)</name>
    <dbReference type="NCBI Taxonomy" id="930990"/>
    <lineage>
        <taxon>Eukaryota</taxon>
        <taxon>Fungi</taxon>
        <taxon>Dikarya</taxon>
        <taxon>Basidiomycota</taxon>
        <taxon>Agaricomycotina</taxon>
        <taxon>Agaricomycetes</taxon>
        <taxon>Cantharellales</taxon>
        <taxon>Botryobasidiaceae</taxon>
        <taxon>Botryobasidium</taxon>
    </lineage>
</organism>
<dbReference type="UniPathway" id="UPA00196"/>
<evidence type="ECO:0000256" key="5">
    <source>
        <dbReference type="ARBA" id="ARBA00022692"/>
    </source>
</evidence>
<feature type="transmembrane region" description="Helical" evidence="9">
    <location>
        <begin position="92"/>
        <end position="112"/>
    </location>
</feature>
<evidence type="ECO:0000313" key="10">
    <source>
        <dbReference type="EMBL" id="KDQ10047.1"/>
    </source>
</evidence>